<name>U7QJW6_9CYAN</name>
<dbReference type="InterPro" id="IPR036365">
    <property type="entry name" value="PGBD-like_sf"/>
</dbReference>
<dbReference type="AlphaFoldDB" id="U7QJW6"/>
<organism evidence="2 3">
    <name type="scientific">Lyngbya aestuarii BL J</name>
    <dbReference type="NCBI Taxonomy" id="1348334"/>
    <lineage>
        <taxon>Bacteria</taxon>
        <taxon>Bacillati</taxon>
        <taxon>Cyanobacteriota</taxon>
        <taxon>Cyanophyceae</taxon>
        <taxon>Oscillatoriophycideae</taxon>
        <taxon>Oscillatoriales</taxon>
        <taxon>Microcoleaceae</taxon>
        <taxon>Lyngbya</taxon>
    </lineage>
</organism>
<dbReference type="InterPro" id="IPR052905">
    <property type="entry name" value="LD-transpeptidase_YkuD-like"/>
</dbReference>
<dbReference type="PANTHER" id="PTHR41533">
    <property type="entry name" value="L,D-TRANSPEPTIDASE HI_1667-RELATED"/>
    <property type="match status" value="1"/>
</dbReference>
<dbReference type="InterPro" id="IPR036366">
    <property type="entry name" value="PGBDSf"/>
</dbReference>
<keyword evidence="3" id="KW-1185">Reference proteome</keyword>
<dbReference type="PANTHER" id="PTHR41533:SF1">
    <property type="entry name" value="L,D-TRANSPEPTIDASE YCBB-RELATED"/>
    <property type="match status" value="1"/>
</dbReference>
<feature type="domain" description="Peptidoglycan binding-like" evidence="1">
    <location>
        <begin position="22"/>
        <end position="77"/>
    </location>
</feature>
<dbReference type="EMBL" id="AUZM01000013">
    <property type="protein sequence ID" value="ERT08188.1"/>
    <property type="molecule type" value="Genomic_DNA"/>
</dbReference>
<protein>
    <submittedName>
        <fullName evidence="2">Putative peptidoglycan binding domain protein</fullName>
    </submittedName>
</protein>
<dbReference type="Pfam" id="PF01471">
    <property type="entry name" value="PG_binding_1"/>
    <property type="match status" value="2"/>
</dbReference>
<accession>U7QJW6</accession>
<feature type="domain" description="Peptidoglycan binding-like" evidence="1">
    <location>
        <begin position="100"/>
        <end position="153"/>
    </location>
</feature>
<reference evidence="2 3" key="1">
    <citation type="journal article" date="2013" name="Front. Microbiol.">
        <title>Comparative genomic analyses of the cyanobacterium, Lyngbya aestuarii BL J, a powerful hydrogen producer.</title>
        <authorList>
            <person name="Kothari A."/>
            <person name="Vaughn M."/>
            <person name="Garcia-Pichel F."/>
        </authorList>
    </citation>
    <scope>NUCLEOTIDE SEQUENCE [LARGE SCALE GENOMIC DNA]</scope>
    <source>
        <strain evidence="2 3">BL J</strain>
    </source>
</reference>
<dbReference type="Gene3D" id="1.10.101.10">
    <property type="entry name" value="PGBD-like superfamily/PGBD"/>
    <property type="match status" value="2"/>
</dbReference>
<dbReference type="SUPFAM" id="SSF47090">
    <property type="entry name" value="PGBD-like"/>
    <property type="match status" value="2"/>
</dbReference>
<proteinExistence type="predicted"/>
<dbReference type="OrthoDB" id="511527at2"/>
<comment type="caution">
    <text evidence="2">The sequence shown here is derived from an EMBL/GenBank/DDBJ whole genome shotgun (WGS) entry which is preliminary data.</text>
</comment>
<gene>
    <name evidence="2" type="ORF">M595_1804</name>
</gene>
<sequence>MQTFSISSATVKSLPILRLGQTGDDVTYLQNRLNIVGSNLRMDGIFGSDTEIAVKRFQRDNELIIDGIVGSQTWRTLLEITTAPLDNPDDDFPILKVGNTGKSVFELQTRLNNIEANLVVDGVFGLKTLEAVQQFQRKYGLVADGIVESNTWKEILNQEFLYMD</sequence>
<evidence type="ECO:0000313" key="2">
    <source>
        <dbReference type="EMBL" id="ERT08188.1"/>
    </source>
</evidence>
<dbReference type="InterPro" id="IPR002477">
    <property type="entry name" value="Peptidoglycan-bd-like"/>
</dbReference>
<dbReference type="Proteomes" id="UP000017127">
    <property type="component" value="Unassembled WGS sequence"/>
</dbReference>
<evidence type="ECO:0000259" key="1">
    <source>
        <dbReference type="Pfam" id="PF01471"/>
    </source>
</evidence>
<dbReference type="RefSeq" id="WP_023065614.1">
    <property type="nucleotide sequence ID" value="NZ_AUZM01000013.1"/>
</dbReference>
<evidence type="ECO:0000313" key="3">
    <source>
        <dbReference type="Proteomes" id="UP000017127"/>
    </source>
</evidence>